<feature type="signal peptide" evidence="1">
    <location>
        <begin position="1"/>
        <end position="24"/>
    </location>
</feature>
<sequence length="403" mass="43318">MQRRELLKLLAGAPLAGAVGRLVAAPAAEGTKLLVVFLRGAYDCANLLVPTGSDFYYASRPNIAIARPGSPNGALPLDADWGLHPALAQSVMPMFQQKQASFIAFAGTDDLTRSHFETQDSIELGQALDKRRDYRSGFLNRLAGVLGAGPVTDVSPIAFTDQLPISMRGSAKAANMALAGSARSGIDARQSQVIAAMYRNTTLAQPVAEGFQVRDEVMRAVQAEMDAASRNAMSAKGFELVARRMALLMRDRFDLGFVDVGGWDTHVGQGGATGYLANRFEELGRGVAGFAQEMGDDAWRQTVVVVISEFGRTFRENGNRGTDHGHGTVYWVLGGGLSAQAGGRIVGEQQEVAQATLFQNRDYPVLNEYRAVFGGLFKRMYGLSPAQLARVFEGVAPKDLQLV</sequence>
<proteinExistence type="predicted"/>
<name>A0AAE3Y2U8_VARPD</name>
<evidence type="ECO:0000256" key="1">
    <source>
        <dbReference type="SAM" id="SignalP"/>
    </source>
</evidence>
<evidence type="ECO:0000313" key="3">
    <source>
        <dbReference type="Proteomes" id="UP001184828"/>
    </source>
</evidence>
<dbReference type="PANTHER" id="PTHR43737">
    <property type="entry name" value="BLL7424 PROTEIN"/>
    <property type="match status" value="1"/>
</dbReference>
<reference evidence="2" key="1">
    <citation type="submission" date="2023-07" db="EMBL/GenBank/DDBJ databases">
        <title>Sorghum-associated microbial communities from plants grown in Nebraska, USA.</title>
        <authorList>
            <person name="Schachtman D."/>
        </authorList>
    </citation>
    <scope>NUCLEOTIDE SEQUENCE</scope>
    <source>
        <strain evidence="2">DS2114</strain>
    </source>
</reference>
<evidence type="ECO:0000313" key="2">
    <source>
        <dbReference type="EMBL" id="MDR6428301.1"/>
    </source>
</evidence>
<accession>A0AAE3Y2U8</accession>
<dbReference type="Proteomes" id="UP001184828">
    <property type="component" value="Unassembled WGS sequence"/>
</dbReference>
<protein>
    <submittedName>
        <fullName evidence="2">Uncharacterized protein (DUF1501 family)</fullName>
    </submittedName>
</protein>
<dbReference type="PANTHER" id="PTHR43737:SF1">
    <property type="entry name" value="DUF1501 DOMAIN-CONTAINING PROTEIN"/>
    <property type="match status" value="1"/>
</dbReference>
<dbReference type="InterPro" id="IPR010869">
    <property type="entry name" value="DUF1501"/>
</dbReference>
<comment type="caution">
    <text evidence="2">The sequence shown here is derived from an EMBL/GenBank/DDBJ whole genome shotgun (WGS) entry which is preliminary data.</text>
</comment>
<dbReference type="RefSeq" id="WP_307698054.1">
    <property type="nucleotide sequence ID" value="NZ_JAUSRU010000005.1"/>
</dbReference>
<dbReference type="AlphaFoldDB" id="A0AAE3Y2U8"/>
<organism evidence="2 3">
    <name type="scientific">Variovorax paradoxus</name>
    <dbReference type="NCBI Taxonomy" id="34073"/>
    <lineage>
        <taxon>Bacteria</taxon>
        <taxon>Pseudomonadati</taxon>
        <taxon>Pseudomonadota</taxon>
        <taxon>Betaproteobacteria</taxon>
        <taxon>Burkholderiales</taxon>
        <taxon>Comamonadaceae</taxon>
        <taxon>Variovorax</taxon>
    </lineage>
</organism>
<gene>
    <name evidence="2" type="ORF">J2738_004459</name>
</gene>
<keyword evidence="1" id="KW-0732">Signal</keyword>
<dbReference type="Pfam" id="PF07394">
    <property type="entry name" value="DUF1501"/>
    <property type="match status" value="1"/>
</dbReference>
<feature type="chain" id="PRO_5042186682" evidence="1">
    <location>
        <begin position="25"/>
        <end position="403"/>
    </location>
</feature>
<dbReference type="EMBL" id="JAVDQZ010000007">
    <property type="protein sequence ID" value="MDR6428301.1"/>
    <property type="molecule type" value="Genomic_DNA"/>
</dbReference>